<dbReference type="SUPFAM" id="SSF81324">
    <property type="entry name" value="Voltage-gated potassium channels"/>
    <property type="match status" value="1"/>
</dbReference>
<feature type="transmembrane region" description="Helical" evidence="1">
    <location>
        <begin position="51"/>
        <end position="76"/>
    </location>
</feature>
<dbReference type="Pfam" id="PF07885">
    <property type="entry name" value="Ion_trans_2"/>
    <property type="match status" value="1"/>
</dbReference>
<accession>A0A7Y3TX35</accession>
<feature type="transmembrane region" description="Helical" evidence="1">
    <location>
        <begin position="120"/>
        <end position="142"/>
    </location>
</feature>
<dbReference type="InterPro" id="IPR013099">
    <property type="entry name" value="K_chnl_dom"/>
</dbReference>
<keyword evidence="3" id="KW-0813">Transport</keyword>
<keyword evidence="1" id="KW-0472">Membrane</keyword>
<dbReference type="EMBL" id="JABFHI010000001">
    <property type="protein sequence ID" value="NOG31027.1"/>
    <property type="molecule type" value="Genomic_DNA"/>
</dbReference>
<dbReference type="AlphaFoldDB" id="A0A7Y3TX35"/>
<dbReference type="GO" id="GO:0034220">
    <property type="term" value="P:monoatomic ion transmembrane transport"/>
    <property type="evidence" value="ECO:0007669"/>
    <property type="project" value="UniProtKB-KW"/>
</dbReference>
<feature type="domain" description="Potassium channel" evidence="2">
    <location>
        <begin position="65"/>
        <end position="140"/>
    </location>
</feature>
<organism evidence="3 4">
    <name type="scientific">Vreelandella azerica</name>
    <dbReference type="NCBI Taxonomy" id="2732867"/>
    <lineage>
        <taxon>Bacteria</taxon>
        <taxon>Pseudomonadati</taxon>
        <taxon>Pseudomonadota</taxon>
        <taxon>Gammaproteobacteria</taxon>
        <taxon>Oceanospirillales</taxon>
        <taxon>Halomonadaceae</taxon>
        <taxon>Vreelandella</taxon>
    </lineage>
</organism>
<dbReference type="RefSeq" id="WP_171701463.1">
    <property type="nucleotide sequence ID" value="NZ_JABFHI010000001.1"/>
</dbReference>
<evidence type="ECO:0000313" key="3">
    <source>
        <dbReference type="EMBL" id="NOG31027.1"/>
    </source>
</evidence>
<evidence type="ECO:0000313" key="4">
    <source>
        <dbReference type="Proteomes" id="UP000588806"/>
    </source>
</evidence>
<sequence length="152" mass="17232">MLTLSIPYSEHVTVVLATTLAVIVAVLIHYESLMIISRFIDRSVRPHRQRILGMAFGVLVIHILEIWLFAATGWLLSEYAGIGSLEGYDTFNFLDYVFFSAVTYTTVGYGDIYALGAVRFLYGTLSLTGFVLITWSASFTFLEMQKHWMKDK</sequence>
<name>A0A7Y3TX35_9GAMM</name>
<keyword evidence="3" id="KW-0407">Ion channel</keyword>
<keyword evidence="3" id="KW-0406">Ion transport</keyword>
<proteinExistence type="predicted"/>
<evidence type="ECO:0000259" key="2">
    <source>
        <dbReference type="Pfam" id="PF07885"/>
    </source>
</evidence>
<dbReference type="Proteomes" id="UP000588806">
    <property type="component" value="Unassembled WGS sequence"/>
</dbReference>
<protein>
    <submittedName>
        <fullName evidence="3">Two pore domain potassium channel family protein</fullName>
    </submittedName>
</protein>
<keyword evidence="4" id="KW-1185">Reference proteome</keyword>
<keyword evidence="1" id="KW-1133">Transmembrane helix</keyword>
<keyword evidence="1" id="KW-0812">Transmembrane</keyword>
<reference evidence="3 4" key="1">
    <citation type="submission" date="2020-05" db="EMBL/GenBank/DDBJ databases">
        <authorList>
            <person name="Ruan W."/>
            <person name="Jeon C.O."/>
            <person name="Chun B.H."/>
        </authorList>
    </citation>
    <scope>NUCLEOTIDE SEQUENCE [LARGE SCALE GENOMIC DNA]</scope>
    <source>
        <strain evidence="3 4">TBZ9</strain>
    </source>
</reference>
<dbReference type="Gene3D" id="1.10.287.70">
    <property type="match status" value="1"/>
</dbReference>
<evidence type="ECO:0000256" key="1">
    <source>
        <dbReference type="SAM" id="Phobius"/>
    </source>
</evidence>
<reference evidence="3 4" key="2">
    <citation type="submission" date="2020-06" db="EMBL/GenBank/DDBJ databases">
        <title>Halomonas songnenensis sp. nov., a moderately halophilic bacterium isolated from saline and alkaline soils.</title>
        <authorList>
            <person name="Jiang J."/>
            <person name="Pan Y."/>
        </authorList>
    </citation>
    <scope>NUCLEOTIDE SEQUENCE [LARGE SCALE GENOMIC DNA]</scope>
    <source>
        <strain evidence="3 4">TBZ9</strain>
    </source>
</reference>
<gene>
    <name evidence="3" type="ORF">HLB35_03275</name>
</gene>
<feature type="transmembrane region" description="Helical" evidence="1">
    <location>
        <begin position="12"/>
        <end position="30"/>
    </location>
</feature>
<comment type="caution">
    <text evidence="3">The sequence shown here is derived from an EMBL/GenBank/DDBJ whole genome shotgun (WGS) entry which is preliminary data.</text>
</comment>